<reference evidence="1 2" key="1">
    <citation type="submission" date="2020-04" db="EMBL/GenBank/DDBJ databases">
        <title>Ramlibacter sp. G-1-2-2 isolated from soil.</title>
        <authorList>
            <person name="Dahal R.H."/>
        </authorList>
    </citation>
    <scope>NUCLEOTIDE SEQUENCE [LARGE SCALE GENOMIC DNA]</scope>
    <source>
        <strain evidence="1 2">G-1-2-2</strain>
    </source>
</reference>
<evidence type="ECO:0000313" key="1">
    <source>
        <dbReference type="EMBL" id="NML42839.1"/>
    </source>
</evidence>
<name>A0A848GZW7_9BURK</name>
<gene>
    <name evidence="1" type="ORF">HHL11_03680</name>
</gene>
<evidence type="ECO:0000313" key="2">
    <source>
        <dbReference type="Proteomes" id="UP000541185"/>
    </source>
</evidence>
<dbReference type="InterPro" id="IPR008863">
    <property type="entry name" value="Toxic_anion-R_TelA"/>
</dbReference>
<organism evidence="1 2">
    <name type="scientific">Ramlibacter agri</name>
    <dbReference type="NCBI Taxonomy" id="2728837"/>
    <lineage>
        <taxon>Bacteria</taxon>
        <taxon>Pseudomonadati</taxon>
        <taxon>Pseudomonadota</taxon>
        <taxon>Betaproteobacteria</taxon>
        <taxon>Burkholderiales</taxon>
        <taxon>Comamonadaceae</taxon>
        <taxon>Ramlibacter</taxon>
    </lineage>
</organism>
<comment type="caution">
    <text evidence="1">The sequence shown here is derived from an EMBL/GenBank/DDBJ whole genome shotgun (WGS) entry which is preliminary data.</text>
</comment>
<sequence length="312" mass="33498">MQIEAQSASPGPLRLRAPEVLQAIGARAVRQAVPLAPERQAELEGEAGRVLAALLAHEPEGGLAGCLDGALLPGRVRADVGLVEAGRLQRKFGDLEALPVFRALQGLRAELKARCMGGPAAARHWWDRLPWAARPLVETQAGADAPQRLRDALATLDHACESVRTELAGLELTRASLWDAMQQLAGAIHFAQVLDERLRIKVEVLRTSDAQRAGMLDADVLQPVRRDRQEMLAQQVLCTNCYFAIEVLKKTGQEVLAACAQIAALLQDGEGAQVQQALQALDAMEAFRAEAASAMAQNAAMLGELSSGRVLH</sequence>
<accession>A0A848GZW7</accession>
<evidence type="ECO:0008006" key="3">
    <source>
        <dbReference type="Google" id="ProtNLM"/>
    </source>
</evidence>
<proteinExistence type="predicted"/>
<keyword evidence="2" id="KW-1185">Reference proteome</keyword>
<dbReference type="RefSeq" id="WP_169417089.1">
    <property type="nucleotide sequence ID" value="NZ_JABBFX010000001.1"/>
</dbReference>
<dbReference type="Pfam" id="PF05816">
    <property type="entry name" value="TelA"/>
    <property type="match status" value="1"/>
</dbReference>
<dbReference type="EMBL" id="JABBFX010000001">
    <property type="protein sequence ID" value="NML42839.1"/>
    <property type="molecule type" value="Genomic_DNA"/>
</dbReference>
<dbReference type="AlphaFoldDB" id="A0A848GZW7"/>
<protein>
    <recommendedName>
        <fullName evidence="3">Toxic anion resistance protein</fullName>
    </recommendedName>
</protein>
<dbReference type="Proteomes" id="UP000541185">
    <property type="component" value="Unassembled WGS sequence"/>
</dbReference>